<reference evidence="3" key="1">
    <citation type="submission" date="2023-07" db="EMBL/GenBank/DDBJ databases">
        <authorList>
            <consortium name="CYATHOMIX"/>
        </authorList>
    </citation>
    <scope>NUCLEOTIDE SEQUENCE</scope>
    <source>
        <strain evidence="3">N/A</strain>
    </source>
</reference>
<evidence type="ECO:0000256" key="1">
    <source>
        <dbReference type="SAM" id="MobiDB-lite"/>
    </source>
</evidence>
<keyword evidence="4" id="KW-1185">Reference proteome</keyword>
<protein>
    <submittedName>
        <fullName evidence="3">Uncharacterized protein</fullName>
    </submittedName>
</protein>
<evidence type="ECO:0000313" key="4">
    <source>
        <dbReference type="Proteomes" id="UP001176961"/>
    </source>
</evidence>
<name>A0AA36H9L4_CYLNA</name>
<dbReference type="EMBL" id="CATQJL010000316">
    <property type="protein sequence ID" value="CAJ0606512.1"/>
    <property type="molecule type" value="Genomic_DNA"/>
</dbReference>
<keyword evidence="2" id="KW-0812">Transmembrane</keyword>
<proteinExistence type="predicted"/>
<comment type="caution">
    <text evidence="3">The sequence shown here is derived from an EMBL/GenBank/DDBJ whole genome shotgun (WGS) entry which is preliminary data.</text>
</comment>
<feature type="transmembrane region" description="Helical" evidence="2">
    <location>
        <begin position="20"/>
        <end position="39"/>
    </location>
</feature>
<gene>
    <name evidence="3" type="ORF">CYNAS_LOCUS18495</name>
</gene>
<evidence type="ECO:0000313" key="3">
    <source>
        <dbReference type="EMBL" id="CAJ0606512.1"/>
    </source>
</evidence>
<dbReference type="Proteomes" id="UP001176961">
    <property type="component" value="Unassembled WGS sequence"/>
</dbReference>
<dbReference type="AlphaFoldDB" id="A0AA36H9L4"/>
<keyword evidence="2" id="KW-0472">Membrane</keyword>
<feature type="region of interest" description="Disordered" evidence="1">
    <location>
        <begin position="165"/>
        <end position="189"/>
    </location>
</feature>
<organism evidence="3 4">
    <name type="scientific">Cylicocyclus nassatus</name>
    <name type="common">Nematode worm</name>
    <dbReference type="NCBI Taxonomy" id="53992"/>
    <lineage>
        <taxon>Eukaryota</taxon>
        <taxon>Metazoa</taxon>
        <taxon>Ecdysozoa</taxon>
        <taxon>Nematoda</taxon>
        <taxon>Chromadorea</taxon>
        <taxon>Rhabditida</taxon>
        <taxon>Rhabditina</taxon>
        <taxon>Rhabditomorpha</taxon>
        <taxon>Strongyloidea</taxon>
        <taxon>Strongylidae</taxon>
        <taxon>Cylicocyclus</taxon>
    </lineage>
</organism>
<feature type="region of interest" description="Disordered" evidence="1">
    <location>
        <begin position="46"/>
        <end position="78"/>
    </location>
</feature>
<feature type="compositionally biased region" description="Basic and acidic residues" evidence="1">
    <location>
        <begin position="165"/>
        <end position="178"/>
    </location>
</feature>
<keyword evidence="2" id="KW-1133">Transmembrane helix</keyword>
<sequence length="223" mass="24618">MSLEYLINNHAYILLWLRNNLIHIVIYLCTSTIISAYICTAKGMSNRPSTKSKLMPSSTSTQKTSLSPSAATPTGQHDALGNKIAAGKTPKMAPIVHHDIAKTQDDEDPISRFAKKEQQSNKAPNDVANLQKKAADDGVVVPPSLVKHMGNIDEIAQTRKAQLEKDMEAMKSDNDKSKSQIQSTKADPKLKVRINEKNCVLYETNDLPTLDEQDDENAIADLY</sequence>
<feature type="compositionally biased region" description="Polar residues" evidence="1">
    <location>
        <begin position="46"/>
        <end position="75"/>
    </location>
</feature>
<accession>A0AA36H9L4</accession>
<evidence type="ECO:0000256" key="2">
    <source>
        <dbReference type="SAM" id="Phobius"/>
    </source>
</evidence>